<dbReference type="GO" id="GO:0001682">
    <property type="term" value="P:tRNA 5'-leader removal"/>
    <property type="evidence" value="ECO:0007669"/>
    <property type="project" value="InterPro"/>
</dbReference>
<comment type="function">
    <text evidence="1">Component of ribonuclease P, a ribonucleoprotein complex that generates mature tRNA molecules by cleaving their 5'-ends.</text>
</comment>
<dbReference type="GO" id="GO:0006364">
    <property type="term" value="P:rRNA processing"/>
    <property type="evidence" value="ECO:0007669"/>
    <property type="project" value="TreeGrafter"/>
</dbReference>
<evidence type="ECO:0000313" key="11">
    <source>
        <dbReference type="EMBL" id="KAE9541581.1"/>
    </source>
</evidence>
<evidence type="ECO:0000256" key="10">
    <source>
        <dbReference type="ARBA" id="ARBA00046486"/>
    </source>
</evidence>
<dbReference type="GO" id="GO:0005634">
    <property type="term" value="C:nucleus"/>
    <property type="evidence" value="ECO:0007669"/>
    <property type="project" value="UniProtKB-SubCell"/>
</dbReference>
<comment type="subcellular location">
    <subcellularLocation>
        <location evidence="2">Nucleus</location>
    </subcellularLocation>
</comment>
<dbReference type="InterPro" id="IPR016848">
    <property type="entry name" value="RNase_P/MRP_Rpp29-subunit"/>
</dbReference>
<evidence type="ECO:0000256" key="7">
    <source>
        <dbReference type="ARBA" id="ARBA00022722"/>
    </source>
</evidence>
<evidence type="ECO:0000313" key="12">
    <source>
        <dbReference type="Proteomes" id="UP000475862"/>
    </source>
</evidence>
<reference evidence="11 12" key="1">
    <citation type="submission" date="2019-08" db="EMBL/GenBank/DDBJ databases">
        <title>The genome of the soybean aphid Biotype 1, its phylome, world population structure and adaptation to the North American continent.</title>
        <authorList>
            <person name="Giordano R."/>
            <person name="Donthu R.K."/>
            <person name="Hernandez A.G."/>
            <person name="Wright C.L."/>
            <person name="Zimin A.V."/>
        </authorList>
    </citation>
    <scope>NUCLEOTIDE SEQUENCE [LARGE SCALE GENOMIC DNA]</scope>
    <source>
        <tissue evidence="11">Whole aphids</tissue>
    </source>
</reference>
<dbReference type="Proteomes" id="UP000475862">
    <property type="component" value="Unassembled WGS sequence"/>
</dbReference>
<comment type="caution">
    <text evidence="11">The sequence shown here is derived from an EMBL/GenBank/DDBJ whole genome shotgun (WGS) entry which is preliminary data.</text>
</comment>
<dbReference type="GO" id="GO:0033204">
    <property type="term" value="F:ribonuclease P RNA binding"/>
    <property type="evidence" value="ECO:0007669"/>
    <property type="project" value="InterPro"/>
</dbReference>
<organism evidence="11 12">
    <name type="scientific">Aphis glycines</name>
    <name type="common">Soybean aphid</name>
    <dbReference type="NCBI Taxonomy" id="307491"/>
    <lineage>
        <taxon>Eukaryota</taxon>
        <taxon>Metazoa</taxon>
        <taxon>Ecdysozoa</taxon>
        <taxon>Arthropoda</taxon>
        <taxon>Hexapoda</taxon>
        <taxon>Insecta</taxon>
        <taxon>Pterygota</taxon>
        <taxon>Neoptera</taxon>
        <taxon>Paraneoptera</taxon>
        <taxon>Hemiptera</taxon>
        <taxon>Sternorrhyncha</taxon>
        <taxon>Aphidomorpha</taxon>
        <taxon>Aphidoidea</taxon>
        <taxon>Aphididae</taxon>
        <taxon>Aphidini</taxon>
        <taxon>Aphis</taxon>
        <taxon>Aphis</taxon>
    </lineage>
</organism>
<protein>
    <recommendedName>
        <fullName evidence="4">Ribonuclease P protein subunit p29</fullName>
    </recommendedName>
</protein>
<dbReference type="AlphaFoldDB" id="A0A6G0TZ37"/>
<dbReference type="OrthoDB" id="124041at2759"/>
<dbReference type="InterPro" id="IPR002730">
    <property type="entry name" value="Rpp29/RNP1"/>
</dbReference>
<name>A0A6G0TZ37_APHGL</name>
<dbReference type="GO" id="GO:0030677">
    <property type="term" value="C:ribonuclease P complex"/>
    <property type="evidence" value="ECO:0007669"/>
    <property type="project" value="InterPro"/>
</dbReference>
<dbReference type="SMART" id="SM00538">
    <property type="entry name" value="POP4"/>
    <property type="match status" value="1"/>
</dbReference>
<dbReference type="HAMAP" id="MF_00754">
    <property type="entry name" value="RNase_P_1"/>
    <property type="match status" value="1"/>
</dbReference>
<proteinExistence type="inferred from homology"/>
<evidence type="ECO:0000256" key="3">
    <source>
        <dbReference type="ARBA" id="ARBA00006181"/>
    </source>
</evidence>
<evidence type="ECO:0000256" key="8">
    <source>
        <dbReference type="ARBA" id="ARBA00022759"/>
    </source>
</evidence>
<evidence type="ECO:0000256" key="4">
    <source>
        <dbReference type="ARBA" id="ARBA00016225"/>
    </source>
</evidence>
<evidence type="ECO:0000256" key="1">
    <source>
        <dbReference type="ARBA" id="ARBA00002435"/>
    </source>
</evidence>
<dbReference type="GO" id="GO:0004519">
    <property type="term" value="F:endonuclease activity"/>
    <property type="evidence" value="ECO:0007669"/>
    <property type="project" value="UniProtKB-KW"/>
</dbReference>
<keyword evidence="7" id="KW-0540">Nuclease</keyword>
<comment type="subunit">
    <text evidence="10">Component of nuclear RNase P and RNase MRP ribonucleoproteins. RNase P consists of a catalytic RNA moiety and 10 different protein chains; POP1, POP4, POP5, POP7, RPP14, RPP21, RPP25, RPP30, RPP38 and RPP40. Within the RNase P complex, POP1, POP7 and RPP25 form the 'finger' subcomplex, POP5, RPP14, RPP40 and homodimeric RPP30 form the 'palm' subcomplex, and RPP21, POP4 and RPP38 form the 'wrist' subcomplex. All subunits of the RNase P complex interact with the catalytic RNA. Several subunits of RNase P are also part of the RNase MRP complex. RNase MRP consists of a catalytic RNA moiety and about 8 protein subunits; POP1, POP7, RPP25, RPP30, RPP38, RPP40 and possibly also POP4 and POP5.</text>
</comment>
<comment type="similarity">
    <text evidence="3">Belongs to the eukaryotic/archaeal RNase P protein component 1 family.</text>
</comment>
<dbReference type="InterPro" id="IPR036980">
    <property type="entry name" value="RNase_P/MRP_Rpp29_sf"/>
</dbReference>
<dbReference type="EMBL" id="VYZN01000012">
    <property type="protein sequence ID" value="KAE9541581.1"/>
    <property type="molecule type" value="Genomic_DNA"/>
</dbReference>
<evidence type="ECO:0000256" key="2">
    <source>
        <dbReference type="ARBA" id="ARBA00004123"/>
    </source>
</evidence>
<keyword evidence="9" id="KW-0378">Hydrolase</keyword>
<keyword evidence="8" id="KW-0255">Endonuclease</keyword>
<dbReference type="GO" id="GO:0000172">
    <property type="term" value="C:ribonuclease MRP complex"/>
    <property type="evidence" value="ECO:0007669"/>
    <property type="project" value="InterPro"/>
</dbReference>
<keyword evidence="12" id="KW-1185">Reference proteome</keyword>
<keyword evidence="6" id="KW-0819">tRNA processing</keyword>
<dbReference type="GO" id="GO:0016787">
    <property type="term" value="F:hydrolase activity"/>
    <property type="evidence" value="ECO:0007669"/>
    <property type="project" value="UniProtKB-KW"/>
</dbReference>
<dbReference type="Pfam" id="PF01868">
    <property type="entry name" value="RNase_P-MRP_p29"/>
    <property type="match status" value="1"/>
</dbReference>
<dbReference type="InterPro" id="IPR023534">
    <property type="entry name" value="Rof/RNase_P-like"/>
</dbReference>
<dbReference type="PANTHER" id="PTHR13348">
    <property type="entry name" value="RIBONUCLEASE P SUBUNIT P29"/>
    <property type="match status" value="1"/>
</dbReference>
<dbReference type="Gene3D" id="2.30.30.210">
    <property type="entry name" value="Ribonuclease P/MRP, subunit p29"/>
    <property type="match status" value="1"/>
</dbReference>
<evidence type="ECO:0000256" key="5">
    <source>
        <dbReference type="ARBA" id="ARBA00022490"/>
    </source>
</evidence>
<evidence type="ECO:0000256" key="9">
    <source>
        <dbReference type="ARBA" id="ARBA00022801"/>
    </source>
</evidence>
<accession>A0A6G0TZ37</accession>
<dbReference type="SUPFAM" id="SSF101744">
    <property type="entry name" value="Rof/RNase P subunit-like"/>
    <property type="match status" value="1"/>
</dbReference>
<evidence type="ECO:0000256" key="6">
    <source>
        <dbReference type="ARBA" id="ARBA00022694"/>
    </source>
</evidence>
<keyword evidence="5" id="KW-0963">Cytoplasm</keyword>
<dbReference type="InterPro" id="IPR023538">
    <property type="entry name" value="RNP1"/>
</dbReference>
<dbReference type="PANTHER" id="PTHR13348:SF0">
    <property type="entry name" value="RIBONUCLEASE P PROTEIN SUBUNIT P29"/>
    <property type="match status" value="1"/>
</dbReference>
<gene>
    <name evidence="11" type="ORF">AGLY_003572</name>
</gene>
<sequence length="334" mass="38098">MDGSHSVNLCDTENVTTGHGRRCSGRLHWLRVRSATTSLDQPKEYVKASAVDNRSVVTGEKRPHRNVIIDDDEQQHAKALKLDGGHDVGARATFPGYGAALQWSADRRRPNILYTPLTQTAFESSGTSNVENPLTVNQLTRQLLPLKVTNKEIDSGLKRVYWLGNYQHKKKPKPVDKCKPKNQLKRLLGLNHPPKDVLSYTDAMKLNELWTSYMKKIVNFDDLRKRGWDGTPGCKYWEQFMTSLYKCDFHGAHIKVISSKCCSYILVAGVIILETKNTFQIIGVDNKLKILPKDQCVFELELEGYLIQLYGKHFIVRSKDRSKKKIKDNLMLEL</sequence>